<dbReference type="AlphaFoldDB" id="A0A4Y8VQZ2"/>
<proteinExistence type="predicted"/>
<keyword evidence="2" id="KW-1185">Reference proteome</keyword>
<evidence type="ECO:0000313" key="1">
    <source>
        <dbReference type="EMBL" id="TFH82768.1"/>
    </source>
</evidence>
<accession>A0A4Y8VQZ2</accession>
<gene>
    <name evidence="1" type="ORF">EXN75_05380</name>
</gene>
<dbReference type="EMBL" id="SGVY01000010">
    <property type="protein sequence ID" value="TFH82768.1"/>
    <property type="molecule type" value="Genomic_DNA"/>
</dbReference>
<comment type="caution">
    <text evidence="1">The sequence shown here is derived from an EMBL/GenBank/DDBJ whole genome shotgun (WGS) entry which is preliminary data.</text>
</comment>
<organism evidence="1 2">
    <name type="scientific">Segatella hominis</name>
    <dbReference type="NCBI Taxonomy" id="2518605"/>
    <lineage>
        <taxon>Bacteria</taxon>
        <taxon>Pseudomonadati</taxon>
        <taxon>Bacteroidota</taxon>
        <taxon>Bacteroidia</taxon>
        <taxon>Bacteroidales</taxon>
        <taxon>Prevotellaceae</taxon>
        <taxon>Segatella</taxon>
    </lineage>
</organism>
<reference evidence="1 2" key="1">
    <citation type="submission" date="2019-02" db="EMBL/GenBank/DDBJ databases">
        <title>Draft Genome Sequence of the Prevotella sp. BCRC 81118, Isolated from Human Feces.</title>
        <authorList>
            <person name="Huang C.-H."/>
        </authorList>
    </citation>
    <scope>NUCLEOTIDE SEQUENCE [LARGE SCALE GENOMIC DNA]</scope>
    <source>
        <strain evidence="1 2">BCRC 81118</strain>
    </source>
</reference>
<dbReference type="Proteomes" id="UP000297872">
    <property type="component" value="Unassembled WGS sequence"/>
</dbReference>
<dbReference type="RefSeq" id="WP_134843049.1">
    <property type="nucleotide sequence ID" value="NZ_SGVY01000010.1"/>
</dbReference>
<protein>
    <submittedName>
        <fullName evidence="1">Uncharacterized protein</fullName>
    </submittedName>
</protein>
<name>A0A4Y8VQZ2_9BACT</name>
<sequence length="79" mass="9259">MANLKKPKCKQCKFWEYTKTLGSPIVPIWHCRSGFTPWADALGSCIKRAERNFKAYLKDKKEHPESYSGYSKQLEIDFK</sequence>
<evidence type="ECO:0000313" key="2">
    <source>
        <dbReference type="Proteomes" id="UP000297872"/>
    </source>
</evidence>
<dbReference type="GeneID" id="302994727"/>